<evidence type="ECO:0000313" key="6">
    <source>
        <dbReference type="Proteomes" id="UP000887566"/>
    </source>
</evidence>
<reference evidence="7" key="1">
    <citation type="submission" date="2022-11" db="UniProtKB">
        <authorList>
            <consortium name="WormBaseParasite"/>
        </authorList>
    </citation>
    <scope>IDENTIFICATION</scope>
</reference>
<name>A0A914WZ32_9BILA</name>
<proteinExistence type="predicted"/>
<protein>
    <submittedName>
        <fullName evidence="7">Gustatory receptor 3</fullName>
    </submittedName>
</protein>
<feature type="transmembrane region" description="Helical" evidence="5">
    <location>
        <begin position="21"/>
        <end position="42"/>
    </location>
</feature>
<keyword evidence="3 5" id="KW-1133">Transmembrane helix</keyword>
<dbReference type="WBParaSite" id="PSAMB.scaffold581size46544.g7244.t1">
    <property type="protein sequence ID" value="PSAMB.scaffold581size46544.g7244.t1"/>
    <property type="gene ID" value="PSAMB.scaffold581size46544.g7244"/>
</dbReference>
<dbReference type="AlphaFoldDB" id="A0A914WZ32"/>
<dbReference type="GO" id="GO:0016020">
    <property type="term" value="C:membrane"/>
    <property type="evidence" value="ECO:0007669"/>
    <property type="project" value="UniProtKB-SubCell"/>
</dbReference>
<dbReference type="GO" id="GO:0050909">
    <property type="term" value="P:sensory perception of taste"/>
    <property type="evidence" value="ECO:0007669"/>
    <property type="project" value="InterPro"/>
</dbReference>
<organism evidence="6 7">
    <name type="scientific">Plectus sambesii</name>
    <dbReference type="NCBI Taxonomy" id="2011161"/>
    <lineage>
        <taxon>Eukaryota</taxon>
        <taxon>Metazoa</taxon>
        <taxon>Ecdysozoa</taxon>
        <taxon>Nematoda</taxon>
        <taxon>Chromadorea</taxon>
        <taxon>Plectida</taxon>
        <taxon>Plectina</taxon>
        <taxon>Plectoidea</taxon>
        <taxon>Plectidae</taxon>
        <taxon>Plectus</taxon>
    </lineage>
</organism>
<feature type="transmembrane region" description="Helical" evidence="5">
    <location>
        <begin position="100"/>
        <end position="117"/>
    </location>
</feature>
<keyword evidence="6" id="KW-1185">Reference proteome</keyword>
<dbReference type="Pfam" id="PF08395">
    <property type="entry name" value="7tm_7"/>
    <property type="match status" value="1"/>
</dbReference>
<evidence type="ECO:0000256" key="5">
    <source>
        <dbReference type="SAM" id="Phobius"/>
    </source>
</evidence>
<accession>A0A914WZ32</accession>
<keyword evidence="2 5" id="KW-0812">Transmembrane</keyword>
<sequence>MEFRQLNEDIKKCDLTLAFRILSFCYIFVCATINILLCFSADDLHNEAKEAKECICLKIVKENVRGRLDADIYQTASIIMQRATTDVGITALGFFTVSRAALLAIYSFIATYVVILLQTPRDLSDETAALNATVL</sequence>
<evidence type="ECO:0000256" key="2">
    <source>
        <dbReference type="ARBA" id="ARBA00022692"/>
    </source>
</evidence>
<evidence type="ECO:0000256" key="1">
    <source>
        <dbReference type="ARBA" id="ARBA00004141"/>
    </source>
</evidence>
<keyword evidence="4 5" id="KW-0472">Membrane</keyword>
<evidence type="ECO:0000313" key="7">
    <source>
        <dbReference type="WBParaSite" id="PSAMB.scaffold581size46544.g7244.t1"/>
    </source>
</evidence>
<evidence type="ECO:0000256" key="4">
    <source>
        <dbReference type="ARBA" id="ARBA00023136"/>
    </source>
</evidence>
<evidence type="ECO:0000256" key="3">
    <source>
        <dbReference type="ARBA" id="ARBA00022989"/>
    </source>
</evidence>
<dbReference type="Proteomes" id="UP000887566">
    <property type="component" value="Unplaced"/>
</dbReference>
<dbReference type="InterPro" id="IPR013604">
    <property type="entry name" value="7TM_chemorcpt"/>
</dbReference>
<comment type="subcellular location">
    <subcellularLocation>
        <location evidence="1">Membrane</location>
        <topology evidence="1">Multi-pass membrane protein</topology>
    </subcellularLocation>
</comment>